<sequence>MKVLQPSIFGHGESQQNVAVLAFWNAPPGWEGSLPMLKTGKQLRLRRLSLAGDDRHLLVPLDHSVSDGPIVPADKWDDLLRALVSGGADGIIVHKGRARSFAPDILRSCALVVHLSASTACSADVHAKVLVSDVEEALTLGADAVSVHVNIGSDTEAQQLADLGAVARSCDAWGMPLIAMVYPRGPRIEDPRDPALLSHLANVAADLGADLVKTSVALPVERMAEVVANSPIPVLAAGGPPDGSDLVEYGTAVMAAGCRGLAVGRRIFSSPTPAALVSRLSAVVHGGNTDLSHGMRMANYSTIVAGVA</sequence>
<evidence type="ECO:0000313" key="3">
    <source>
        <dbReference type="Proteomes" id="UP000010931"/>
    </source>
</evidence>
<dbReference type="GO" id="GO:0004332">
    <property type="term" value="F:fructose-bisphosphate aldolase activity"/>
    <property type="evidence" value="ECO:0007669"/>
    <property type="project" value="InterPro"/>
</dbReference>
<dbReference type="SUPFAM" id="SSF51569">
    <property type="entry name" value="Aldolase"/>
    <property type="match status" value="1"/>
</dbReference>
<dbReference type="AlphaFoldDB" id="L7FGP6"/>
<dbReference type="Gene3D" id="3.20.20.70">
    <property type="entry name" value="Aldolase class I"/>
    <property type="match status" value="1"/>
</dbReference>
<dbReference type="InterPro" id="IPR013785">
    <property type="entry name" value="Aldolase_TIM"/>
</dbReference>
<dbReference type="PIRSF" id="PIRSF038992">
    <property type="entry name" value="Aldolase_Ia"/>
    <property type="match status" value="1"/>
</dbReference>
<gene>
    <name evidence="2" type="ORF">STRTUCAR8_05331</name>
</gene>
<feature type="active site" description="Proton donor" evidence="1">
    <location>
        <position position="182"/>
    </location>
</feature>
<dbReference type="PANTHER" id="PTHR47916:SF1">
    <property type="entry name" value="3-HYDROXY-5-PHOSPHONOOXYPENTANE-2,4-DIONE THIOLASE"/>
    <property type="match status" value="1"/>
</dbReference>
<comment type="caution">
    <text evidence="2">The sequence shown here is derived from an EMBL/GenBank/DDBJ whole genome shotgun (WGS) entry which is preliminary data.</text>
</comment>
<dbReference type="NCBIfam" id="NF005556">
    <property type="entry name" value="PRK07226.1"/>
    <property type="match status" value="1"/>
</dbReference>
<evidence type="ECO:0000313" key="2">
    <source>
        <dbReference type="EMBL" id="ELP69870.1"/>
    </source>
</evidence>
<feature type="active site" description="Schiff-base intermediate with dihydroxyacetone-P" evidence="1">
    <location>
        <position position="213"/>
    </location>
</feature>
<reference evidence="2 3" key="1">
    <citation type="journal article" date="2011" name="Plasmid">
        <title>Streptomyces turgidiscabies Car8 contains a modular pathogenicity island that shares virulence genes with other actinobacterial plant pathogens.</title>
        <authorList>
            <person name="Huguet-Tapia J.C."/>
            <person name="Badger J.H."/>
            <person name="Loria R."/>
            <person name="Pettis G.S."/>
        </authorList>
    </citation>
    <scope>NUCLEOTIDE SEQUENCE [LARGE SCALE GENOMIC DNA]</scope>
    <source>
        <strain evidence="2 3">Car8</strain>
    </source>
</reference>
<dbReference type="PATRIC" id="fig|698760.3.peg.1459"/>
<dbReference type="SMART" id="SM01133">
    <property type="entry name" value="DeoC"/>
    <property type="match status" value="1"/>
</dbReference>
<proteinExistence type="predicted"/>
<dbReference type="Proteomes" id="UP000010931">
    <property type="component" value="Unassembled WGS sequence"/>
</dbReference>
<dbReference type="CDD" id="cd00958">
    <property type="entry name" value="DhnA"/>
    <property type="match status" value="1"/>
</dbReference>
<dbReference type="InterPro" id="IPR050456">
    <property type="entry name" value="DeoC/FbaB_aldolase"/>
</dbReference>
<dbReference type="Pfam" id="PF01791">
    <property type="entry name" value="DeoC"/>
    <property type="match status" value="1"/>
</dbReference>
<dbReference type="EMBL" id="AEJB01000118">
    <property type="protein sequence ID" value="ELP69870.1"/>
    <property type="molecule type" value="Genomic_DNA"/>
</dbReference>
<dbReference type="STRING" id="85558.T45_01080"/>
<dbReference type="PANTHER" id="PTHR47916">
    <property type="entry name" value="FRUCTOSE-BISPHOSPHATE ALDOLASE CLASS 1"/>
    <property type="match status" value="1"/>
</dbReference>
<protein>
    <submittedName>
        <fullName evidence="2">Putative 3-deoxy-7-phosphoheptulonate synthase</fullName>
    </submittedName>
</protein>
<dbReference type="InterPro" id="IPR041720">
    <property type="entry name" value="FbaB-like"/>
</dbReference>
<name>L7FGP6_STRT8</name>
<keyword evidence="3" id="KW-1185">Reference proteome</keyword>
<dbReference type="InterPro" id="IPR002915">
    <property type="entry name" value="DeoC/FbaB/LacD_aldolase"/>
</dbReference>
<accession>L7FGP6</accession>
<organism evidence="2 3">
    <name type="scientific">Streptomyces turgidiscabies (strain Car8)</name>
    <dbReference type="NCBI Taxonomy" id="698760"/>
    <lineage>
        <taxon>Bacteria</taxon>
        <taxon>Bacillati</taxon>
        <taxon>Actinomycetota</taxon>
        <taxon>Actinomycetes</taxon>
        <taxon>Kitasatosporales</taxon>
        <taxon>Streptomycetaceae</taxon>
        <taxon>Streptomyces</taxon>
    </lineage>
</organism>
<evidence type="ECO:0000256" key="1">
    <source>
        <dbReference type="PIRSR" id="PIRSR038992-1"/>
    </source>
</evidence>